<proteinExistence type="predicted"/>
<name>A0A1J0VRQ3_9NOCA</name>
<dbReference type="AlphaFoldDB" id="A0A1J0VRQ3"/>
<reference evidence="1" key="1">
    <citation type="submission" date="2016-11" db="EMBL/GenBank/DDBJ databases">
        <authorList>
            <person name="Jaros S."/>
            <person name="Januszkiewicz K."/>
            <person name="Wedrychowicz H."/>
        </authorList>
    </citation>
    <scope>NUCLEOTIDE SEQUENCE [LARGE SCALE GENOMIC DNA]</scope>
    <source>
        <strain evidence="1">Y48</strain>
    </source>
</reference>
<organism evidence="1 2">
    <name type="scientific">Nocardia mangyaensis</name>
    <dbReference type="NCBI Taxonomy" id="2213200"/>
    <lineage>
        <taxon>Bacteria</taxon>
        <taxon>Bacillati</taxon>
        <taxon>Actinomycetota</taxon>
        <taxon>Actinomycetes</taxon>
        <taxon>Mycobacteriales</taxon>
        <taxon>Nocardiaceae</taxon>
        <taxon>Nocardia</taxon>
    </lineage>
</organism>
<protein>
    <submittedName>
        <fullName evidence="1">Uncharacterized protein</fullName>
    </submittedName>
</protein>
<dbReference type="KEGG" id="nsl:BOX37_12950"/>
<evidence type="ECO:0000313" key="1">
    <source>
        <dbReference type="EMBL" id="APE34709.1"/>
    </source>
</evidence>
<dbReference type="Proteomes" id="UP000183810">
    <property type="component" value="Chromosome"/>
</dbReference>
<keyword evidence="2" id="KW-1185">Reference proteome</keyword>
<accession>A0A1J0VRQ3</accession>
<dbReference type="EMBL" id="CP018082">
    <property type="protein sequence ID" value="APE34709.1"/>
    <property type="molecule type" value="Genomic_DNA"/>
</dbReference>
<gene>
    <name evidence="1" type="ORF">BOX37_12950</name>
</gene>
<evidence type="ECO:0000313" key="2">
    <source>
        <dbReference type="Proteomes" id="UP000183810"/>
    </source>
</evidence>
<sequence>MYGSGLPVRREFAILIPDNLQPVVSDADPLRPRFIADWLDYTVQAGFITDPARMRSPKDKPPATRCSITADTRIHGTTWAHSVEDAAAKSYPCSFPCQLSTPTRS</sequence>